<dbReference type="GO" id="GO:0006605">
    <property type="term" value="P:protein targeting"/>
    <property type="evidence" value="ECO:0007669"/>
    <property type="project" value="UniProtKB-UniRule"/>
</dbReference>
<keyword evidence="7 9" id="KW-0811">Translocation</keyword>
<name>A0A1F7VBT5_9BACT</name>
<dbReference type="Proteomes" id="UP000176593">
    <property type="component" value="Unassembled WGS sequence"/>
</dbReference>
<dbReference type="InterPro" id="IPR022813">
    <property type="entry name" value="SecD/SecF_arch_bac"/>
</dbReference>
<evidence type="ECO:0000256" key="9">
    <source>
        <dbReference type="HAMAP-Rule" id="MF_01464"/>
    </source>
</evidence>
<dbReference type="Pfam" id="PF02355">
    <property type="entry name" value="SecD_SecF_C"/>
    <property type="match status" value="1"/>
</dbReference>
<feature type="transmembrane region" description="Helical" evidence="9">
    <location>
        <begin position="12"/>
        <end position="32"/>
    </location>
</feature>
<dbReference type="GO" id="GO:0043952">
    <property type="term" value="P:protein transport by the Sec complex"/>
    <property type="evidence" value="ECO:0007669"/>
    <property type="project" value="UniProtKB-UniRule"/>
</dbReference>
<dbReference type="EMBL" id="MGEQ01000002">
    <property type="protein sequence ID" value="OGL87959.1"/>
    <property type="molecule type" value="Genomic_DNA"/>
</dbReference>
<evidence type="ECO:0000256" key="4">
    <source>
        <dbReference type="ARBA" id="ARBA00022692"/>
    </source>
</evidence>
<comment type="caution">
    <text evidence="11">The sequence shown here is derived from an EMBL/GenBank/DDBJ whole genome shotgun (WGS) entry which is preliminary data.</text>
</comment>
<dbReference type="InterPro" id="IPR022646">
    <property type="entry name" value="SecD/SecF_CS"/>
</dbReference>
<organism evidence="11 12">
    <name type="scientific">Candidatus Uhrbacteria bacterium RIFCSPLOWO2_02_FULL_48_18</name>
    <dbReference type="NCBI Taxonomy" id="1802408"/>
    <lineage>
        <taxon>Bacteria</taxon>
        <taxon>Candidatus Uhriibacteriota</taxon>
    </lineage>
</organism>
<evidence type="ECO:0000313" key="12">
    <source>
        <dbReference type="Proteomes" id="UP000176593"/>
    </source>
</evidence>
<keyword evidence="4 9" id="KW-0812">Transmembrane</keyword>
<dbReference type="HAMAP" id="MF_01464_B">
    <property type="entry name" value="SecF_B"/>
    <property type="match status" value="1"/>
</dbReference>
<dbReference type="PANTHER" id="PTHR30081:SF8">
    <property type="entry name" value="PROTEIN TRANSLOCASE SUBUNIT SECF"/>
    <property type="match status" value="1"/>
</dbReference>
<reference evidence="11 12" key="1">
    <citation type="journal article" date="2016" name="Nat. Commun.">
        <title>Thousands of microbial genomes shed light on interconnected biogeochemical processes in an aquifer system.</title>
        <authorList>
            <person name="Anantharaman K."/>
            <person name="Brown C.T."/>
            <person name="Hug L.A."/>
            <person name="Sharon I."/>
            <person name="Castelle C.J."/>
            <person name="Probst A.J."/>
            <person name="Thomas B.C."/>
            <person name="Singh A."/>
            <person name="Wilkins M.J."/>
            <person name="Karaoz U."/>
            <person name="Brodie E.L."/>
            <person name="Williams K.H."/>
            <person name="Hubbard S.S."/>
            <person name="Banfield J.F."/>
        </authorList>
    </citation>
    <scope>NUCLEOTIDE SEQUENCE [LARGE SCALE GENOMIC DNA]</scope>
</reference>
<keyword evidence="2 9" id="KW-0813">Transport</keyword>
<evidence type="ECO:0000256" key="1">
    <source>
        <dbReference type="ARBA" id="ARBA00004651"/>
    </source>
</evidence>
<comment type="subunit">
    <text evidence="9">Forms a complex with SecD. Part of the essential Sec protein translocation apparatus which comprises SecA, SecYEG and auxiliary proteins SecDF. Other proteins may also be involved.</text>
</comment>
<comment type="function">
    <text evidence="9">Part of the Sec protein translocase complex. Interacts with the SecYEG preprotein conducting channel. SecDF uses the proton motive force (PMF) to complete protein translocation after the ATP-dependent function of SecA.</text>
</comment>
<sequence>MKLNIVKHRKGWYIVSAVLMAVSLLALIGFGLKPGIDFTGGALLEVAIESKPSHGQLQETLAASGHKEAIVQVSNDSVLVRTVPLTEEQHQNILASFEKAFGKTTELKFDSIGPVIGNELRRTAFLAIFASLVLIGAYISWAFRGAGDFISSKKIALLTVIKTVHDVFISVGAYAILGYFFGYEMDTAFVAATLTILGYSINDGVVVLDRTRENLKKRISSHLSEVVDVSIEQTLARSINTSVTVFLALLAVFLFGGETTRPFAMLLLIGVAVGTYSSVFIASPALVTLEKWGKK</sequence>
<dbReference type="SUPFAM" id="SSF82866">
    <property type="entry name" value="Multidrug efflux transporter AcrB transmembrane domain"/>
    <property type="match status" value="1"/>
</dbReference>
<dbReference type="GO" id="GO:0065002">
    <property type="term" value="P:intracellular protein transmembrane transport"/>
    <property type="evidence" value="ECO:0007669"/>
    <property type="project" value="UniProtKB-UniRule"/>
</dbReference>
<feature type="domain" description="Protein export membrane protein SecD/SecF C-terminal" evidence="10">
    <location>
        <begin position="96"/>
        <end position="291"/>
    </location>
</feature>
<evidence type="ECO:0000313" key="11">
    <source>
        <dbReference type="EMBL" id="OGL87959.1"/>
    </source>
</evidence>
<evidence type="ECO:0000256" key="5">
    <source>
        <dbReference type="ARBA" id="ARBA00022927"/>
    </source>
</evidence>
<dbReference type="PRINTS" id="PR01755">
    <property type="entry name" value="SECFTRNLCASE"/>
</dbReference>
<evidence type="ECO:0000256" key="2">
    <source>
        <dbReference type="ARBA" id="ARBA00022448"/>
    </source>
</evidence>
<keyword evidence="3 9" id="KW-1003">Cell membrane</keyword>
<evidence type="ECO:0000256" key="7">
    <source>
        <dbReference type="ARBA" id="ARBA00023010"/>
    </source>
</evidence>
<feature type="transmembrane region" description="Helical" evidence="9">
    <location>
        <begin position="124"/>
        <end position="143"/>
    </location>
</feature>
<feature type="transmembrane region" description="Helical" evidence="9">
    <location>
        <begin position="155"/>
        <end position="181"/>
    </location>
</feature>
<evidence type="ECO:0000256" key="8">
    <source>
        <dbReference type="ARBA" id="ARBA00023136"/>
    </source>
</evidence>
<comment type="subcellular location">
    <subcellularLocation>
        <location evidence="1 9">Cell membrane</location>
        <topology evidence="1 9">Multi-pass membrane protein</topology>
    </subcellularLocation>
</comment>
<evidence type="ECO:0000256" key="6">
    <source>
        <dbReference type="ARBA" id="ARBA00022989"/>
    </source>
</evidence>
<feature type="transmembrane region" description="Helical" evidence="9">
    <location>
        <begin position="239"/>
        <end position="257"/>
    </location>
</feature>
<feature type="transmembrane region" description="Helical" evidence="9">
    <location>
        <begin position="187"/>
        <end position="208"/>
    </location>
</feature>
<dbReference type="PANTHER" id="PTHR30081">
    <property type="entry name" value="PROTEIN-EXPORT MEMBRANE PROTEIN SEC"/>
    <property type="match status" value="1"/>
</dbReference>
<accession>A0A1F7VBT5</accession>
<keyword evidence="8 9" id="KW-0472">Membrane</keyword>
<dbReference type="GO" id="GO:0015450">
    <property type="term" value="F:protein-transporting ATPase activity"/>
    <property type="evidence" value="ECO:0007669"/>
    <property type="project" value="InterPro"/>
</dbReference>
<dbReference type="InterPro" id="IPR022645">
    <property type="entry name" value="SecD/SecF_bac"/>
</dbReference>
<dbReference type="InterPro" id="IPR005665">
    <property type="entry name" value="SecF_bac"/>
</dbReference>
<dbReference type="Pfam" id="PF07549">
    <property type="entry name" value="Sec_GG"/>
    <property type="match status" value="1"/>
</dbReference>
<feature type="transmembrane region" description="Helical" evidence="9">
    <location>
        <begin position="263"/>
        <end position="289"/>
    </location>
</feature>
<proteinExistence type="inferred from homology"/>
<dbReference type="GO" id="GO:0005886">
    <property type="term" value="C:plasma membrane"/>
    <property type="evidence" value="ECO:0007669"/>
    <property type="project" value="UniProtKB-SubCell"/>
</dbReference>
<keyword evidence="6 9" id="KW-1133">Transmembrane helix</keyword>
<protein>
    <recommendedName>
        <fullName evidence="9">Protein-export membrane protein SecF</fullName>
    </recommendedName>
</protein>
<dbReference type="Gene3D" id="1.20.1640.10">
    <property type="entry name" value="Multidrug efflux transporter AcrB transmembrane domain"/>
    <property type="match status" value="1"/>
</dbReference>
<evidence type="ECO:0000259" key="10">
    <source>
        <dbReference type="Pfam" id="PF02355"/>
    </source>
</evidence>
<comment type="similarity">
    <text evidence="9">Belongs to the SecD/SecF family. SecF subfamily.</text>
</comment>
<evidence type="ECO:0000256" key="3">
    <source>
        <dbReference type="ARBA" id="ARBA00022475"/>
    </source>
</evidence>
<keyword evidence="5 9" id="KW-0653">Protein transport</keyword>
<dbReference type="NCBIfam" id="TIGR00966">
    <property type="entry name" value="transloc_SecF"/>
    <property type="match status" value="1"/>
</dbReference>
<gene>
    <name evidence="9" type="primary">secF</name>
    <name evidence="11" type="ORF">A3I41_02520</name>
</gene>
<dbReference type="InterPro" id="IPR048634">
    <property type="entry name" value="SecD_SecF_C"/>
</dbReference>
<dbReference type="AlphaFoldDB" id="A0A1F7VBT5"/>